<reference evidence="2" key="2">
    <citation type="submission" date="2021-03" db="UniProtKB">
        <authorList>
            <consortium name="EnsemblPlants"/>
        </authorList>
    </citation>
    <scope>IDENTIFICATION</scope>
</reference>
<dbReference type="AlphaFoldDB" id="A0A803P4K7"/>
<dbReference type="InterPro" id="IPR000477">
    <property type="entry name" value="RT_dom"/>
</dbReference>
<dbReference type="InterPro" id="IPR043502">
    <property type="entry name" value="DNA/RNA_pol_sf"/>
</dbReference>
<dbReference type="Pfam" id="PF00078">
    <property type="entry name" value="RVT_1"/>
    <property type="match status" value="1"/>
</dbReference>
<dbReference type="Gene3D" id="3.60.10.10">
    <property type="entry name" value="Endonuclease/exonuclease/phosphatase"/>
    <property type="match status" value="1"/>
</dbReference>
<evidence type="ECO:0000313" key="3">
    <source>
        <dbReference type="Proteomes" id="UP000596661"/>
    </source>
</evidence>
<name>A0A803P4K7_CANSA</name>
<dbReference type="GO" id="GO:0003824">
    <property type="term" value="F:catalytic activity"/>
    <property type="evidence" value="ECO:0007669"/>
    <property type="project" value="InterPro"/>
</dbReference>
<dbReference type="PANTHER" id="PTHR33116">
    <property type="entry name" value="REVERSE TRANSCRIPTASE ZINC-BINDING DOMAIN-CONTAINING PROTEIN-RELATED-RELATED"/>
    <property type="match status" value="1"/>
</dbReference>
<dbReference type="CDD" id="cd01650">
    <property type="entry name" value="RT_nLTR_like"/>
    <property type="match status" value="1"/>
</dbReference>
<dbReference type="SUPFAM" id="SSF56672">
    <property type="entry name" value="DNA/RNA polymerases"/>
    <property type="match status" value="1"/>
</dbReference>
<feature type="domain" description="Reverse transcriptase" evidence="1">
    <location>
        <begin position="556"/>
        <end position="813"/>
    </location>
</feature>
<reference evidence="2" key="1">
    <citation type="submission" date="2018-11" db="EMBL/GenBank/DDBJ databases">
        <authorList>
            <person name="Grassa J C."/>
        </authorList>
    </citation>
    <scope>NUCLEOTIDE SEQUENCE [LARGE SCALE GENOMIC DNA]</scope>
</reference>
<dbReference type="PROSITE" id="PS50878">
    <property type="entry name" value="RT_POL"/>
    <property type="match status" value="1"/>
</dbReference>
<dbReference type="InterPro" id="IPR005135">
    <property type="entry name" value="Endo/exonuclease/phosphatase"/>
</dbReference>
<organism evidence="2 3">
    <name type="scientific">Cannabis sativa</name>
    <name type="common">Hemp</name>
    <name type="synonym">Marijuana</name>
    <dbReference type="NCBI Taxonomy" id="3483"/>
    <lineage>
        <taxon>Eukaryota</taxon>
        <taxon>Viridiplantae</taxon>
        <taxon>Streptophyta</taxon>
        <taxon>Embryophyta</taxon>
        <taxon>Tracheophyta</taxon>
        <taxon>Spermatophyta</taxon>
        <taxon>Magnoliopsida</taxon>
        <taxon>eudicotyledons</taxon>
        <taxon>Gunneridae</taxon>
        <taxon>Pentapetalae</taxon>
        <taxon>rosids</taxon>
        <taxon>fabids</taxon>
        <taxon>Rosales</taxon>
        <taxon>Cannabaceae</taxon>
        <taxon>Cannabis</taxon>
    </lineage>
</organism>
<sequence>MVKKKRVGRKPAVRSIDMEPPLIQDCASTEGFGEIENEGLDLIADLIQNEGSAEPIVSLNLEQSPGGGSGNRSWAEEVEQADLRASSQQQWHQSTSGKIAYHTAKLSFMEPLVEDGKKIAKVDIEEVKIQAENWSTAVICKPIMIDKVTKERSMVKFARILVEMDITDDPPKTIEFFNEYGRGLNNTKKQDMVLDICRVKNVGVVGLLETKMSSSRIENMMSTRLNGWKAYSSVVTEGRLLILWRKTFVRERKELWRDLANLKFPTKPWLLLGDFNTIFNYTDRNGGKRASKKEIEDGNNWLAKGLVDWLSSSGSNYTWTNNQEGEDRIYLRIDHVFKNEEWIHTFPCSRAYFQWETVSDHCSCLVTFARPQNIGIKPFRYFNFWAEYGDFKEVVLASWMKPILGIGLQAIYLKLTRLKHVLRKFNKNTIGDVEVNYHRAKEKYQEARTCAQVNPRDADCMRNEDEAAKDYNKKAEMFHNKSTAVTKLNIKCMEARNKLTMEQQLQLLRPFTQKEIKTTFFSIPSSKSPGPDGFGSGFFRSCWAEIGQEVSRAIAHFFETGLLPSNLNHTAISLVLKVKNPSKAVDFRPIACCSTIYKCISKLLCLRLSEVLPTLVHQNQGAFVNGRYIAHNVLIFQDLIKDYGRKNVSARCAIKIDLSKAYDTADWGFLEDLLKAYCFPSRCQGNFQGIKGLRQGDPISPLLFVLVMEYLTKRLNLEAQEDTFRYHPLCKHLKLTSVCFANDLILFCKGNAHAVKHLKSALIDFSKASGLEINKDKSHIYLAGVSDDVKRAILQEIQIEEGSFLLKYLGVPLRLTKWRMEDCDTILRKIKLKLQTWATKHLSFARRVQLIHSVLLGFRNYWMSIFVLPQSIIKEIEKLCRGFLWGVKGNRSKIHVASWGKVFLPKGFGGLCFRKGPL</sequence>
<accession>A0A803P4K7</accession>
<proteinExistence type="predicted"/>
<evidence type="ECO:0000259" key="1">
    <source>
        <dbReference type="PROSITE" id="PS50878"/>
    </source>
</evidence>
<evidence type="ECO:0000313" key="2">
    <source>
        <dbReference type="EnsemblPlants" id="cds.evm.model.03.1257"/>
    </source>
</evidence>
<protein>
    <recommendedName>
        <fullName evidence="1">Reverse transcriptase domain-containing protein</fullName>
    </recommendedName>
</protein>
<dbReference type="InterPro" id="IPR036691">
    <property type="entry name" value="Endo/exonu/phosph_ase_sf"/>
</dbReference>
<dbReference type="EnsemblPlants" id="evm.model.03.1257">
    <property type="protein sequence ID" value="cds.evm.model.03.1257"/>
    <property type="gene ID" value="evm.TU.03.1257"/>
</dbReference>
<keyword evidence="3" id="KW-1185">Reference proteome</keyword>
<dbReference type="EMBL" id="UZAU01000290">
    <property type="status" value="NOT_ANNOTATED_CDS"/>
    <property type="molecule type" value="Genomic_DNA"/>
</dbReference>
<dbReference type="Pfam" id="PF03372">
    <property type="entry name" value="Exo_endo_phos"/>
    <property type="match status" value="1"/>
</dbReference>
<dbReference type="Proteomes" id="UP000596661">
    <property type="component" value="Chromosome 3"/>
</dbReference>
<dbReference type="Gramene" id="evm.model.03.1257">
    <property type="protein sequence ID" value="cds.evm.model.03.1257"/>
    <property type="gene ID" value="evm.TU.03.1257"/>
</dbReference>
<dbReference type="PANTHER" id="PTHR33116:SF84">
    <property type="entry name" value="RNA-DIRECTED DNA POLYMERASE"/>
    <property type="match status" value="1"/>
</dbReference>
<dbReference type="SUPFAM" id="SSF56219">
    <property type="entry name" value="DNase I-like"/>
    <property type="match status" value="1"/>
</dbReference>